<evidence type="ECO:0000256" key="5">
    <source>
        <dbReference type="ARBA" id="ARBA00023212"/>
    </source>
</evidence>
<keyword evidence="5 6" id="KW-0206">Cytoskeleton</keyword>
<evidence type="ECO:0000256" key="4">
    <source>
        <dbReference type="ARBA" id="ARBA00023203"/>
    </source>
</evidence>
<evidence type="ECO:0000313" key="8">
    <source>
        <dbReference type="EMBL" id="ORC86914.1"/>
    </source>
</evidence>
<dbReference type="InterPro" id="IPR007188">
    <property type="entry name" value="ARPC2"/>
</dbReference>
<organism evidence="8 9">
    <name type="scientific">Trypanosoma theileri</name>
    <dbReference type="NCBI Taxonomy" id="67003"/>
    <lineage>
        <taxon>Eukaryota</taxon>
        <taxon>Discoba</taxon>
        <taxon>Euglenozoa</taxon>
        <taxon>Kinetoplastea</taxon>
        <taxon>Metakinetoplastina</taxon>
        <taxon>Trypanosomatida</taxon>
        <taxon>Trypanosomatidae</taxon>
        <taxon>Trypanosoma</taxon>
    </lineage>
</organism>
<dbReference type="Pfam" id="PF04045">
    <property type="entry name" value="P34-Arc"/>
    <property type="match status" value="1"/>
</dbReference>
<dbReference type="PANTHER" id="PTHR12058:SF0">
    <property type="entry name" value="ACTIN-RELATED PROTEIN 2_3 COMPLEX SUBUNIT 2"/>
    <property type="match status" value="1"/>
</dbReference>
<feature type="region of interest" description="Disordered" evidence="7">
    <location>
        <begin position="44"/>
        <end position="77"/>
    </location>
</feature>
<evidence type="ECO:0000256" key="1">
    <source>
        <dbReference type="ARBA" id="ARBA00004245"/>
    </source>
</evidence>
<dbReference type="GO" id="GO:0005200">
    <property type="term" value="F:structural constituent of cytoskeleton"/>
    <property type="evidence" value="ECO:0007669"/>
    <property type="project" value="TreeGrafter"/>
</dbReference>
<dbReference type="GO" id="GO:0005885">
    <property type="term" value="C:Arp2/3 protein complex"/>
    <property type="evidence" value="ECO:0007669"/>
    <property type="project" value="InterPro"/>
</dbReference>
<keyword evidence="4 6" id="KW-0009">Actin-binding</keyword>
<comment type="subcellular location">
    <subcellularLocation>
        <location evidence="1 6">Cytoplasm</location>
        <location evidence="1 6">Cytoskeleton</location>
    </subcellularLocation>
</comment>
<dbReference type="GO" id="GO:0051015">
    <property type="term" value="F:actin filament binding"/>
    <property type="evidence" value="ECO:0007669"/>
    <property type="project" value="TreeGrafter"/>
</dbReference>
<reference evidence="8 9" key="1">
    <citation type="submission" date="2017-03" db="EMBL/GenBank/DDBJ databases">
        <title>An alternative strategy for trypanosome survival in the mammalian bloodstream revealed through genome and transcriptome analysis of the ubiquitous bovine parasite Trypanosoma (Megatrypanum) theileri.</title>
        <authorList>
            <person name="Kelly S."/>
            <person name="Ivens A."/>
            <person name="Mott A."/>
            <person name="O'Neill E."/>
            <person name="Emms D."/>
            <person name="Macleod O."/>
            <person name="Voorheis P."/>
            <person name="Matthews J."/>
            <person name="Matthews K."/>
            <person name="Carrington M."/>
        </authorList>
    </citation>
    <scope>NUCLEOTIDE SEQUENCE [LARGE SCALE GENOMIC DNA]</scope>
    <source>
        <strain evidence="8">Edinburgh</strain>
    </source>
</reference>
<dbReference type="GeneID" id="39987581"/>
<dbReference type="Proteomes" id="UP000192257">
    <property type="component" value="Unassembled WGS sequence"/>
</dbReference>
<dbReference type="SUPFAM" id="SSF69645">
    <property type="entry name" value="Arp2/3 complex subunits"/>
    <property type="match status" value="1"/>
</dbReference>
<evidence type="ECO:0000313" key="9">
    <source>
        <dbReference type="Proteomes" id="UP000192257"/>
    </source>
</evidence>
<proteinExistence type="inferred from homology"/>
<accession>A0A1X0NQE1</accession>
<comment type="subunit">
    <text evidence="6">Component of the Arp2/3 complex.</text>
</comment>
<dbReference type="PANTHER" id="PTHR12058">
    <property type="entry name" value="ARP2/3 COMPLEX 34 KDA SUBUNIT"/>
    <property type="match status" value="1"/>
</dbReference>
<evidence type="ECO:0000256" key="6">
    <source>
        <dbReference type="RuleBase" id="RU364015"/>
    </source>
</evidence>
<name>A0A1X0NQE1_9TRYP</name>
<comment type="similarity">
    <text evidence="2 6">Belongs to the ARPC2 family.</text>
</comment>
<keyword evidence="9" id="KW-1185">Reference proteome</keyword>
<dbReference type="GO" id="GO:0030041">
    <property type="term" value="P:actin filament polymerization"/>
    <property type="evidence" value="ECO:0007669"/>
    <property type="project" value="InterPro"/>
</dbReference>
<dbReference type="InterPro" id="IPR034666">
    <property type="entry name" value="ARPC2/4"/>
</dbReference>
<evidence type="ECO:0000256" key="2">
    <source>
        <dbReference type="ARBA" id="ARBA00007192"/>
    </source>
</evidence>
<gene>
    <name evidence="8" type="ORF">TM35_000252100</name>
</gene>
<dbReference type="VEuPathDB" id="TriTrypDB:TM35_000252100"/>
<comment type="caution">
    <text evidence="8">The sequence shown here is derived from an EMBL/GenBank/DDBJ whole genome shotgun (WGS) entry which is preliminary data.</text>
</comment>
<sequence length="355" mass="39863">MHLLEKIHPSIEAAVDRIISGANKTSHTVIRDFDGCEYHLEVQLQNPSSSTTTTTTTTTTETSTDSNGNGNIHISTSPPTATITISLQHSTPFKELNVHSNFDEVLPLLFPPELRKFLKPNAYHRSSGKFIAEMHLPATLSAETRTAALQAAAQLRIWSYIPVFSHQCEVYCRSPEEVKPLVLHYHTGEEMFLYSHRGNFLVVIALRAASKDDAVFMRHFLQAMMDAKKLQREISAAPAFVFDYGKPPESIPSSLSLSSTVANNHNINSNSNSNSEKHSNIFWCSFQLFRRQMEPMGHLVETVTQLVNFRSTLAYHIHAGRTYMHGMMRKRVETSLQVLNRAKTSTTGKAKITLH</sequence>
<protein>
    <recommendedName>
        <fullName evidence="6">Arp2/3 complex 34 kDa subunit</fullName>
    </recommendedName>
</protein>
<dbReference type="STRING" id="67003.A0A1X0NQE1"/>
<dbReference type="Gene3D" id="3.30.1460.20">
    <property type="match status" value="1"/>
</dbReference>
<evidence type="ECO:0000256" key="7">
    <source>
        <dbReference type="SAM" id="MobiDB-lite"/>
    </source>
</evidence>
<dbReference type="RefSeq" id="XP_028880980.1">
    <property type="nucleotide sequence ID" value="XM_029027801.1"/>
</dbReference>
<dbReference type="GO" id="GO:0034314">
    <property type="term" value="P:Arp2/3 complex-mediated actin nucleation"/>
    <property type="evidence" value="ECO:0007669"/>
    <property type="project" value="InterPro"/>
</dbReference>
<evidence type="ECO:0000256" key="3">
    <source>
        <dbReference type="ARBA" id="ARBA00022490"/>
    </source>
</evidence>
<feature type="compositionally biased region" description="Low complexity" evidence="7">
    <location>
        <begin position="48"/>
        <end position="64"/>
    </location>
</feature>
<dbReference type="OrthoDB" id="148331at2759"/>
<dbReference type="EMBL" id="NBCO01000025">
    <property type="protein sequence ID" value="ORC86914.1"/>
    <property type="molecule type" value="Genomic_DNA"/>
</dbReference>
<comment type="function">
    <text evidence="6">Functions as actin-binding component of the Arp2/3 complex which is involved in regulation of actin polymerization and together with an activating nucleation-promoting factor (NPF) mediates the formation of branched actin networks.</text>
</comment>
<dbReference type="AlphaFoldDB" id="A0A1X0NQE1"/>
<keyword evidence="3 6" id="KW-0963">Cytoplasm</keyword>